<dbReference type="CDD" id="cd06223">
    <property type="entry name" value="PRTases_typeI"/>
    <property type="match status" value="1"/>
</dbReference>
<comment type="pathway">
    <text evidence="5">Purine metabolism; XMP biosynthesis via salvage pathway; XMP from xanthine: step 1/1.</text>
</comment>
<comment type="catalytic activity">
    <reaction evidence="5">
        <text>XMP + diphosphate = xanthine + 5-phospho-alpha-D-ribose 1-diphosphate</text>
        <dbReference type="Rhea" id="RHEA:10800"/>
        <dbReference type="ChEBI" id="CHEBI:17712"/>
        <dbReference type="ChEBI" id="CHEBI:33019"/>
        <dbReference type="ChEBI" id="CHEBI:57464"/>
        <dbReference type="ChEBI" id="CHEBI:58017"/>
        <dbReference type="EC" id="2.4.2.22"/>
    </reaction>
</comment>
<dbReference type="Proteomes" id="UP000230046">
    <property type="component" value="Unassembled WGS sequence"/>
</dbReference>
<dbReference type="GO" id="GO:0005737">
    <property type="term" value="C:cytoplasm"/>
    <property type="evidence" value="ECO:0007669"/>
    <property type="project" value="UniProtKB-SubCell"/>
</dbReference>
<evidence type="ECO:0000256" key="6">
    <source>
        <dbReference type="NCBIfam" id="TIGR01744"/>
    </source>
</evidence>
<dbReference type="EC" id="2.4.2.22" evidence="5 6"/>
<feature type="binding site" evidence="5">
    <location>
        <position position="20"/>
    </location>
    <ligand>
        <name>xanthine</name>
        <dbReference type="ChEBI" id="CHEBI:17712"/>
    </ligand>
</feature>
<keyword evidence="1 5" id="KW-0963">Cytoplasm</keyword>
<comment type="caution">
    <text evidence="8">The sequence shown here is derived from an EMBL/GenBank/DDBJ whole genome shotgun (WGS) entry which is preliminary data.</text>
</comment>
<keyword evidence="2 5" id="KW-0328">Glycosyltransferase</keyword>
<dbReference type="InterPro" id="IPR010079">
    <property type="entry name" value="Xanthine_PRibTrfase"/>
</dbReference>
<dbReference type="RefSeq" id="WP_099836067.1">
    <property type="nucleotide sequence ID" value="NZ_PEKN01000001.1"/>
</dbReference>
<sequence length="190" mass="21181">MKTLIDRILKDGKCYEGGILKVDKFINHQLDPNLMKQIAVEFIRRYASTEINKIITVEASGIAPAIMMGFLLDLPVVFAKKKKPSTMADMLSSTVFSFTKQREYHVCISKEYLTPADKVLFVDDFLAYGNAAKGIIDLCKQAGAELVGMGFIIEKAFQHGREIIEVAGIRCESLAIIDSLDNCEIKLRKG</sequence>
<evidence type="ECO:0000256" key="2">
    <source>
        <dbReference type="ARBA" id="ARBA00022676"/>
    </source>
</evidence>
<accession>A0A2G8IBE8</accession>
<dbReference type="InterPro" id="IPR050118">
    <property type="entry name" value="Pur/Pyrimidine_PRTase"/>
</dbReference>
<feature type="binding site" evidence="5">
    <location>
        <position position="155"/>
    </location>
    <ligand>
        <name>xanthine</name>
        <dbReference type="ChEBI" id="CHEBI:17712"/>
    </ligand>
</feature>
<dbReference type="Gene3D" id="3.40.50.2020">
    <property type="match status" value="1"/>
</dbReference>
<organism evidence="8 9">
    <name type="scientific">Prevotella intermedia</name>
    <dbReference type="NCBI Taxonomy" id="28131"/>
    <lineage>
        <taxon>Bacteria</taxon>
        <taxon>Pseudomonadati</taxon>
        <taxon>Bacteroidota</taxon>
        <taxon>Bacteroidia</taxon>
        <taxon>Bacteroidales</taxon>
        <taxon>Prevotellaceae</taxon>
        <taxon>Prevotella</taxon>
    </lineage>
</organism>
<dbReference type="SUPFAM" id="SSF53271">
    <property type="entry name" value="PRTase-like"/>
    <property type="match status" value="1"/>
</dbReference>
<protein>
    <recommendedName>
        <fullName evidence="5 6">Xanthine phosphoribosyltransferase</fullName>
        <shortName evidence="5">XPRTase</shortName>
        <ecNumber evidence="5 6">2.4.2.22</ecNumber>
    </recommendedName>
</protein>
<evidence type="ECO:0000259" key="7">
    <source>
        <dbReference type="Pfam" id="PF00156"/>
    </source>
</evidence>
<evidence type="ECO:0000313" key="8">
    <source>
        <dbReference type="EMBL" id="PIK20853.1"/>
    </source>
</evidence>
<dbReference type="NCBIfam" id="TIGR01744">
    <property type="entry name" value="XPRTase"/>
    <property type="match status" value="1"/>
</dbReference>
<dbReference type="PANTHER" id="PTHR43864:SF1">
    <property type="entry name" value="XANTHINE PHOSPHORIBOSYLTRANSFERASE"/>
    <property type="match status" value="1"/>
</dbReference>
<feature type="binding site" evidence="5">
    <location>
        <position position="27"/>
    </location>
    <ligand>
        <name>xanthine</name>
        <dbReference type="ChEBI" id="CHEBI:17712"/>
    </ligand>
</feature>
<feature type="domain" description="Phosphoribosyltransferase" evidence="7">
    <location>
        <begin position="41"/>
        <end position="156"/>
    </location>
</feature>
<comment type="function">
    <text evidence="5">Converts the preformed base xanthine, a product of nucleic acid breakdown, to xanthosine 5'-monophosphate (XMP), so it can be reused for RNA or DNA synthesis.</text>
</comment>
<evidence type="ECO:0000256" key="1">
    <source>
        <dbReference type="ARBA" id="ARBA00022490"/>
    </source>
</evidence>
<evidence type="ECO:0000313" key="9">
    <source>
        <dbReference type="Proteomes" id="UP000230046"/>
    </source>
</evidence>
<dbReference type="UniPathway" id="UPA00602">
    <property type="reaction ID" value="UER00658"/>
</dbReference>
<dbReference type="InterPro" id="IPR029057">
    <property type="entry name" value="PRTase-like"/>
</dbReference>
<dbReference type="PANTHER" id="PTHR43864">
    <property type="entry name" value="HYPOXANTHINE/GUANINE PHOSPHORIBOSYLTRANSFERASE"/>
    <property type="match status" value="1"/>
</dbReference>
<comment type="subunit">
    <text evidence="5">Homodimer.</text>
</comment>
<dbReference type="NCBIfam" id="NF006671">
    <property type="entry name" value="PRK09219.1"/>
    <property type="match status" value="1"/>
</dbReference>
<dbReference type="HAMAP" id="MF_01184">
    <property type="entry name" value="XPRTase"/>
    <property type="match status" value="1"/>
</dbReference>
<evidence type="ECO:0000256" key="4">
    <source>
        <dbReference type="ARBA" id="ARBA00022726"/>
    </source>
</evidence>
<evidence type="ECO:0000256" key="3">
    <source>
        <dbReference type="ARBA" id="ARBA00022679"/>
    </source>
</evidence>
<dbReference type="GO" id="GO:0046110">
    <property type="term" value="P:xanthine metabolic process"/>
    <property type="evidence" value="ECO:0007669"/>
    <property type="project" value="UniProtKB-UniRule"/>
</dbReference>
<feature type="binding site" evidence="5">
    <location>
        <begin position="127"/>
        <end position="131"/>
    </location>
    <ligand>
        <name>5-phospho-alpha-D-ribose 1-diphosphate</name>
        <dbReference type="ChEBI" id="CHEBI:58017"/>
    </ligand>
</feature>
<keyword evidence="4 5" id="KW-0660">Purine salvage</keyword>
<reference evidence="8 9" key="1">
    <citation type="submission" date="2017-11" db="EMBL/GenBank/DDBJ databases">
        <title>Genome sequencing of Prevotella intermedia KCOM 1653.</title>
        <authorList>
            <person name="Kook J.-K."/>
            <person name="Park S.-N."/>
            <person name="Lim Y.K."/>
        </authorList>
    </citation>
    <scope>NUCLEOTIDE SEQUENCE [LARGE SCALE GENOMIC DNA]</scope>
    <source>
        <strain evidence="8 9">KCOM 1653</strain>
    </source>
</reference>
<dbReference type="GO" id="GO:0032265">
    <property type="term" value="P:XMP salvage"/>
    <property type="evidence" value="ECO:0007669"/>
    <property type="project" value="UniProtKB-UniRule"/>
</dbReference>
<dbReference type="AlphaFoldDB" id="A0A2G8IBE8"/>
<comment type="similarity">
    <text evidence="5">Belongs to the purine/pyrimidine phosphoribosyltransferase family. Xpt subfamily.</text>
</comment>
<dbReference type="GO" id="GO:0000310">
    <property type="term" value="F:xanthine phosphoribosyltransferase activity"/>
    <property type="evidence" value="ECO:0007669"/>
    <property type="project" value="UniProtKB-UniRule"/>
</dbReference>
<proteinExistence type="inferred from homology"/>
<name>A0A2G8IBE8_PREIN</name>
<dbReference type="EMBL" id="PEKN01000001">
    <property type="protein sequence ID" value="PIK20853.1"/>
    <property type="molecule type" value="Genomic_DNA"/>
</dbReference>
<gene>
    <name evidence="5 8" type="primary">xpt</name>
    <name evidence="8" type="ORF">CTI18_05720</name>
</gene>
<dbReference type="Pfam" id="PF00156">
    <property type="entry name" value="Pribosyltran"/>
    <property type="match status" value="1"/>
</dbReference>
<dbReference type="GO" id="GO:0006166">
    <property type="term" value="P:purine ribonucleoside salvage"/>
    <property type="evidence" value="ECO:0007669"/>
    <property type="project" value="UniProtKB-KW"/>
</dbReference>
<keyword evidence="3 5" id="KW-0808">Transferase</keyword>
<evidence type="ECO:0000256" key="5">
    <source>
        <dbReference type="HAMAP-Rule" id="MF_01184"/>
    </source>
</evidence>
<comment type="subcellular location">
    <subcellularLocation>
        <location evidence="5">Cytoplasm</location>
    </subcellularLocation>
</comment>
<dbReference type="InterPro" id="IPR000836">
    <property type="entry name" value="PRTase_dom"/>
</dbReference>